<evidence type="ECO:0000256" key="5">
    <source>
        <dbReference type="ARBA" id="ARBA00022496"/>
    </source>
</evidence>
<keyword evidence="5" id="KW-0410">Iron transport</keyword>
<keyword evidence="4 14" id="KW-1134">Transmembrane beta strand</keyword>
<dbReference type="PROSITE" id="PS52016">
    <property type="entry name" value="TONB_DEPENDENT_REC_3"/>
    <property type="match status" value="1"/>
</dbReference>
<dbReference type="InterPro" id="IPR010105">
    <property type="entry name" value="TonB_sidphr_rcpt"/>
</dbReference>
<reference evidence="19 20" key="1">
    <citation type="journal article" date="2011" name="Stand. Genomic Sci.">
        <title>Complete genome sequence of the gliding, heparinolytic Pedobacter saltans type strain (113).</title>
        <authorList>
            <person name="Liolios K."/>
            <person name="Sikorski J."/>
            <person name="Lu M."/>
            <person name="Nolan M."/>
            <person name="Lapidus A."/>
            <person name="Lucas S."/>
            <person name="Hammon N."/>
            <person name="Deshpande S."/>
            <person name="Cheng J.F."/>
            <person name="Tapia R."/>
            <person name="Han C."/>
            <person name="Goodwin L."/>
            <person name="Pitluck S."/>
            <person name="Huntemann M."/>
            <person name="Ivanova N."/>
            <person name="Pagani I."/>
            <person name="Mavromatis K."/>
            <person name="Ovchinikova G."/>
            <person name="Pati A."/>
            <person name="Chen A."/>
            <person name="Palaniappan K."/>
            <person name="Land M."/>
            <person name="Hauser L."/>
            <person name="Brambilla E.M."/>
            <person name="Kotsyurbenko O."/>
            <person name="Rohde M."/>
            <person name="Tindall B.J."/>
            <person name="Abt B."/>
            <person name="Goker M."/>
            <person name="Detter J.C."/>
            <person name="Woyke T."/>
            <person name="Bristow J."/>
            <person name="Eisen J.A."/>
            <person name="Markowitz V."/>
            <person name="Hugenholtz P."/>
            <person name="Klenk H.P."/>
            <person name="Kyrpides N.C."/>
        </authorList>
    </citation>
    <scope>NUCLEOTIDE SEQUENCE [LARGE SCALE GENOMIC DNA]</scope>
    <source>
        <strain evidence="20">ATCC 51119 / DSM 12145 / JCM 21818 / LMG 10337 / NBRC 100064 / NCIMB 13643</strain>
    </source>
</reference>
<dbReference type="GO" id="GO:0009279">
    <property type="term" value="C:cell outer membrane"/>
    <property type="evidence" value="ECO:0007669"/>
    <property type="project" value="UniProtKB-SubCell"/>
</dbReference>
<name>F0SDR8_PSESL</name>
<feature type="domain" description="TonB-dependent receptor plug" evidence="18">
    <location>
        <begin position="48"/>
        <end position="150"/>
    </location>
</feature>
<dbReference type="GO" id="GO:0038023">
    <property type="term" value="F:signaling receptor activity"/>
    <property type="evidence" value="ECO:0007669"/>
    <property type="project" value="InterPro"/>
</dbReference>
<dbReference type="NCBIfam" id="TIGR01783">
    <property type="entry name" value="TonB-siderophor"/>
    <property type="match status" value="1"/>
</dbReference>
<feature type="signal peptide" evidence="16">
    <location>
        <begin position="1"/>
        <end position="20"/>
    </location>
</feature>
<feature type="chain" id="PRO_5003260363" evidence="16">
    <location>
        <begin position="21"/>
        <end position="740"/>
    </location>
</feature>
<dbReference type="PANTHER" id="PTHR30069:SF42">
    <property type="entry name" value="FERRIC AEROBACTIN RECEPTOR"/>
    <property type="match status" value="1"/>
</dbReference>
<evidence type="ECO:0000259" key="18">
    <source>
        <dbReference type="Pfam" id="PF07715"/>
    </source>
</evidence>
<dbReference type="InterPro" id="IPR037066">
    <property type="entry name" value="Plug_dom_sf"/>
</dbReference>
<keyword evidence="7 16" id="KW-0732">Signal</keyword>
<dbReference type="Pfam" id="PF07715">
    <property type="entry name" value="Plug"/>
    <property type="match status" value="1"/>
</dbReference>
<reference evidence="20" key="2">
    <citation type="submission" date="2011-02" db="EMBL/GenBank/DDBJ databases">
        <title>The complete genome of Pedobacter saltans DSM 12145.</title>
        <authorList>
            <consortium name="US DOE Joint Genome Institute (JGI-PGF)"/>
            <person name="Lucas S."/>
            <person name="Copeland A."/>
            <person name="Lapidus A."/>
            <person name="Bruce D."/>
            <person name="Goodwin L."/>
            <person name="Pitluck S."/>
            <person name="Kyrpides N."/>
            <person name="Mavromatis K."/>
            <person name="Pagani I."/>
            <person name="Ivanova N."/>
            <person name="Ovchinnikova G."/>
            <person name="Lu M."/>
            <person name="Detter J.C."/>
            <person name="Han C."/>
            <person name="Land M."/>
            <person name="Hauser L."/>
            <person name="Markowitz V."/>
            <person name="Cheng J.-F."/>
            <person name="Hugenholtz P."/>
            <person name="Woyke T."/>
            <person name="Wu D."/>
            <person name="Tindall B."/>
            <person name="Pomrenke H.G."/>
            <person name="Brambilla E."/>
            <person name="Klenk H.-P."/>
            <person name="Eisen J.A."/>
        </authorList>
    </citation>
    <scope>NUCLEOTIDE SEQUENCE [LARGE SCALE GENOMIC DNA]</scope>
    <source>
        <strain evidence="20">ATCC 51119 / DSM 12145 / JCM 21818 / LMG 10337 / NBRC 100064 / NCIMB 13643</strain>
    </source>
</reference>
<gene>
    <name evidence="19" type="ordered locus">Pedsa_1246</name>
</gene>
<organism evidence="19 20">
    <name type="scientific">Pseudopedobacter saltans (strain ATCC 51119 / DSM 12145 / JCM 21818 / CCUG 39354 / LMG 10337 / NBRC 100064 / NCIMB 13643)</name>
    <name type="common">Pedobacter saltans</name>
    <dbReference type="NCBI Taxonomy" id="762903"/>
    <lineage>
        <taxon>Bacteria</taxon>
        <taxon>Pseudomonadati</taxon>
        <taxon>Bacteroidota</taxon>
        <taxon>Sphingobacteriia</taxon>
        <taxon>Sphingobacteriales</taxon>
        <taxon>Sphingobacteriaceae</taxon>
        <taxon>Pseudopedobacter</taxon>
    </lineage>
</organism>
<evidence type="ECO:0000256" key="4">
    <source>
        <dbReference type="ARBA" id="ARBA00022452"/>
    </source>
</evidence>
<evidence type="ECO:0000259" key="17">
    <source>
        <dbReference type="Pfam" id="PF00593"/>
    </source>
</evidence>
<evidence type="ECO:0000256" key="16">
    <source>
        <dbReference type="SAM" id="SignalP"/>
    </source>
</evidence>
<keyword evidence="11 14" id="KW-0472">Membrane</keyword>
<keyword evidence="3 14" id="KW-0813">Transport</keyword>
<evidence type="ECO:0000313" key="20">
    <source>
        <dbReference type="Proteomes" id="UP000000310"/>
    </source>
</evidence>
<accession>F0SDR8</accession>
<evidence type="ECO:0000256" key="15">
    <source>
        <dbReference type="RuleBase" id="RU003357"/>
    </source>
</evidence>
<keyword evidence="9" id="KW-0406">Ion transport</keyword>
<evidence type="ECO:0000256" key="13">
    <source>
        <dbReference type="ARBA" id="ARBA00023237"/>
    </source>
</evidence>
<dbReference type="AlphaFoldDB" id="F0SDR8"/>
<proteinExistence type="inferred from homology"/>
<dbReference type="InterPro" id="IPR036942">
    <property type="entry name" value="Beta-barrel_TonB_sf"/>
</dbReference>
<keyword evidence="13 14" id="KW-0998">Cell outer membrane</keyword>
<keyword evidence="8" id="KW-0408">Iron</keyword>
<evidence type="ECO:0000256" key="12">
    <source>
        <dbReference type="ARBA" id="ARBA00023170"/>
    </source>
</evidence>
<dbReference type="GO" id="GO:0015344">
    <property type="term" value="F:siderophore uptake transmembrane transporter activity"/>
    <property type="evidence" value="ECO:0007669"/>
    <property type="project" value="TreeGrafter"/>
</dbReference>
<keyword evidence="6 14" id="KW-0812">Transmembrane</keyword>
<dbReference type="Pfam" id="PF00593">
    <property type="entry name" value="TonB_dep_Rec_b-barrel"/>
    <property type="match status" value="1"/>
</dbReference>
<evidence type="ECO:0000313" key="19">
    <source>
        <dbReference type="EMBL" id="ADY51814.1"/>
    </source>
</evidence>
<evidence type="ECO:0000256" key="3">
    <source>
        <dbReference type="ARBA" id="ARBA00022448"/>
    </source>
</evidence>
<dbReference type="FunFam" id="2.40.170.20:FF:000007">
    <property type="entry name" value="Ferric aerobactin receptor"/>
    <property type="match status" value="1"/>
</dbReference>
<keyword evidence="12 19" id="KW-0675">Receptor</keyword>
<evidence type="ECO:0000256" key="11">
    <source>
        <dbReference type="ARBA" id="ARBA00023136"/>
    </source>
</evidence>
<dbReference type="RefSeq" id="WP_013632313.1">
    <property type="nucleotide sequence ID" value="NC_015177.1"/>
</dbReference>
<evidence type="ECO:0000256" key="14">
    <source>
        <dbReference type="PROSITE-ProRule" id="PRU01360"/>
    </source>
</evidence>
<dbReference type="Gene3D" id="2.40.170.20">
    <property type="entry name" value="TonB-dependent receptor, beta-barrel domain"/>
    <property type="match status" value="1"/>
</dbReference>
<dbReference type="KEGG" id="psn:Pedsa_1246"/>
<comment type="similarity">
    <text evidence="2 14 15">Belongs to the TonB-dependent receptor family.</text>
</comment>
<evidence type="ECO:0000256" key="2">
    <source>
        <dbReference type="ARBA" id="ARBA00009810"/>
    </source>
</evidence>
<dbReference type="EMBL" id="CP002545">
    <property type="protein sequence ID" value="ADY51814.1"/>
    <property type="molecule type" value="Genomic_DNA"/>
</dbReference>
<dbReference type="InterPro" id="IPR039426">
    <property type="entry name" value="TonB-dep_rcpt-like"/>
</dbReference>
<keyword evidence="20" id="KW-1185">Reference proteome</keyword>
<dbReference type="OrthoDB" id="8670144at2"/>
<dbReference type="Proteomes" id="UP000000310">
    <property type="component" value="Chromosome"/>
</dbReference>
<dbReference type="eggNOG" id="COG4206">
    <property type="taxonomic scope" value="Bacteria"/>
</dbReference>
<evidence type="ECO:0000256" key="8">
    <source>
        <dbReference type="ARBA" id="ARBA00023004"/>
    </source>
</evidence>
<sequence>MKIKFTAAIFASCVLSASYAQNHEETGSAQNLQEDVVVVASRKPVSIAKIAGTVWVLSSDQIQEQAKNGVPIKEMLGILAPGMDIGPQGRTNYGQNMRGRAALVMIDGVSLNSIRGISRQLDAIDPFNIERIEILSGASSIYGGNATGGIINIITKKAKDEGFGGSTEVGLRSGLRQKEDHDWRAAQALAYKNDKLEGRLALSYQQNGGTFGADNRQIFTDISQTDLQYNRTIDLLGTGGYSFNRNHKITVSGQFYTSKFNGDRSLFLGDNLSAFTTFNGSVLEMRDGFDSDRKPGTNRWMGTANYHGSNLLGGQDLYIQLASRAERLDFYPFPGTLKLATSSTPYASSSRQNTNYTGFKALLSKRIDQFNFSYGIDVDFEKFFSSQSVFDINTTLSSGGLVNKQIFSLGRYPTVHSKSYAAYLQADYDIFEFLKLSGGIRYQKSNVEIDDFIGSVQQTQLAFGYGTSASAIPGGKSDYDMTMFNASLLYNIQSNQQAWFTYSEGISLADPAKYYGIGVYKLNTTTNNWDLTSSVNVNENPLQGIKTGQFELGYRIKYQSLKAQISGFISNSDKSLAVDKTTYQVLVNNQKLRNKGIEAEAAYNYKGFTIGANTLLIKSEVEVNGDWQKQEIYNASPSKLVGYLAYGIDKWNFRFQTLNNFKLEDALGNKMNSYNTSDLFAGYKLPVGKLNVGVQNLFNTKYQSIWSKRSQVLYSSYKLDDLFYYQGRGRTFSFNYTIDF</sequence>
<dbReference type="CDD" id="cd01347">
    <property type="entry name" value="ligand_gated_channel"/>
    <property type="match status" value="1"/>
</dbReference>
<evidence type="ECO:0000256" key="7">
    <source>
        <dbReference type="ARBA" id="ARBA00022729"/>
    </source>
</evidence>
<evidence type="ECO:0000256" key="6">
    <source>
        <dbReference type="ARBA" id="ARBA00022692"/>
    </source>
</evidence>
<evidence type="ECO:0000256" key="10">
    <source>
        <dbReference type="ARBA" id="ARBA00023077"/>
    </source>
</evidence>
<evidence type="ECO:0000256" key="9">
    <source>
        <dbReference type="ARBA" id="ARBA00023065"/>
    </source>
</evidence>
<dbReference type="HOGENOM" id="CLU_015930_1_0_10"/>
<dbReference type="GO" id="GO:0044718">
    <property type="term" value="P:siderophore transmembrane transport"/>
    <property type="evidence" value="ECO:0007669"/>
    <property type="project" value="TreeGrafter"/>
</dbReference>
<keyword evidence="10 15" id="KW-0798">TonB box</keyword>
<dbReference type="InterPro" id="IPR012910">
    <property type="entry name" value="Plug_dom"/>
</dbReference>
<dbReference type="Gene3D" id="2.170.130.10">
    <property type="entry name" value="TonB-dependent receptor, plug domain"/>
    <property type="match status" value="1"/>
</dbReference>
<dbReference type="PANTHER" id="PTHR30069">
    <property type="entry name" value="TONB-DEPENDENT OUTER MEMBRANE RECEPTOR"/>
    <property type="match status" value="1"/>
</dbReference>
<feature type="domain" description="TonB-dependent receptor-like beta-barrel" evidence="17">
    <location>
        <begin position="262"/>
        <end position="697"/>
    </location>
</feature>
<dbReference type="InterPro" id="IPR000531">
    <property type="entry name" value="Beta-barrel_TonB"/>
</dbReference>
<evidence type="ECO:0000256" key="1">
    <source>
        <dbReference type="ARBA" id="ARBA00004571"/>
    </source>
</evidence>
<protein>
    <submittedName>
        <fullName evidence="19">TonB-dependent siderophore receptor</fullName>
    </submittedName>
</protein>
<dbReference type="STRING" id="762903.Pedsa_1246"/>
<dbReference type="SUPFAM" id="SSF56935">
    <property type="entry name" value="Porins"/>
    <property type="match status" value="1"/>
</dbReference>
<comment type="subcellular location">
    <subcellularLocation>
        <location evidence="1 14">Cell outer membrane</location>
        <topology evidence="1 14">Multi-pass membrane protein</topology>
    </subcellularLocation>
</comment>